<dbReference type="Gene3D" id="1.20.5.3070">
    <property type="match status" value="1"/>
</dbReference>
<sequence>MNPDNNVETFKKRLLALDTAAVSDALDSLYLQAALPNIKPRLDNIKIAGPIFTVQYEAFSPENQTFSNAGNDIDDVPAGSIVVIDNNGRCDCTSWGNILTHKALQQKIGGTVIHGSARDIAEIRALNYPLFTTNIYMVSGKNRTRIRAVQVPLIIDVIKIIPGDWVFADDNGVLILPKSELSEIIHRAENVDKTEMRILAALKEGKRLENIRIQEGYETPWKEKL</sequence>
<keyword evidence="6" id="KW-0489">Methyltransferase</keyword>
<dbReference type="GO" id="GO:0046872">
    <property type="term" value="F:metal ion binding"/>
    <property type="evidence" value="ECO:0007669"/>
    <property type="project" value="UniProtKB-KW"/>
</dbReference>
<dbReference type="InterPro" id="IPR005493">
    <property type="entry name" value="RraA/RraA-like"/>
</dbReference>
<evidence type="ECO:0000256" key="2">
    <source>
        <dbReference type="ARBA" id="ARBA00016549"/>
    </source>
</evidence>
<comment type="caution">
    <text evidence="6">The sequence shown here is derived from an EMBL/GenBank/DDBJ whole genome shotgun (WGS) entry which is preliminary data.</text>
</comment>
<reference evidence="6 7" key="1">
    <citation type="submission" date="2017-06" db="EMBL/GenBank/DDBJ databases">
        <title>Draft genome of Bartonella tribocorum C635.</title>
        <authorList>
            <person name="Hadjadj L."/>
            <person name="Jiyipong T."/>
            <person name="Diene S.M."/>
            <person name="Morand S."/>
            <person name="Rolain J.-M."/>
        </authorList>
    </citation>
    <scope>NUCLEOTIDE SEQUENCE [LARGE SCALE GENOMIC DNA]</scope>
    <source>
        <strain evidence="6 7">C635</strain>
    </source>
</reference>
<protein>
    <recommendedName>
        <fullName evidence="2">Putative 4-hydroxy-4-methyl-2-oxoglutarate aldolase</fullName>
    </recommendedName>
    <alternativeName>
        <fullName evidence="3">Regulator of ribonuclease activity homolog</fullName>
    </alternativeName>
    <alternativeName>
        <fullName evidence="4">RraA-like protein</fullName>
    </alternativeName>
</protein>
<feature type="binding site" evidence="5">
    <location>
        <begin position="96"/>
        <end position="99"/>
    </location>
    <ligand>
        <name>substrate</name>
    </ligand>
</feature>
<proteinExistence type="predicted"/>
<dbReference type="GO" id="GO:0047443">
    <property type="term" value="F:4-hydroxy-4-methyl-2-oxoglutarate aldolase activity"/>
    <property type="evidence" value="ECO:0007669"/>
    <property type="project" value="TreeGrafter"/>
</dbReference>
<dbReference type="SUPFAM" id="SSF89562">
    <property type="entry name" value="RraA-like"/>
    <property type="match status" value="1"/>
</dbReference>
<keyword evidence="6" id="KW-0808">Transferase</keyword>
<dbReference type="GO" id="GO:0008948">
    <property type="term" value="F:oxaloacetate decarboxylase activity"/>
    <property type="evidence" value="ECO:0007669"/>
    <property type="project" value="TreeGrafter"/>
</dbReference>
<evidence type="ECO:0000313" key="7">
    <source>
        <dbReference type="Proteomes" id="UP000230791"/>
    </source>
</evidence>
<comment type="cofactor">
    <cofactor evidence="1">
        <name>a divalent metal cation</name>
        <dbReference type="ChEBI" id="CHEBI:60240"/>
    </cofactor>
</comment>
<dbReference type="GO" id="GO:0032259">
    <property type="term" value="P:methylation"/>
    <property type="evidence" value="ECO:0007669"/>
    <property type="project" value="UniProtKB-KW"/>
</dbReference>
<keyword evidence="5" id="KW-0460">Magnesium</keyword>
<dbReference type="PANTHER" id="PTHR33254">
    <property type="entry name" value="4-HYDROXY-4-METHYL-2-OXOGLUTARATE ALDOLASE 3-RELATED"/>
    <property type="match status" value="1"/>
</dbReference>
<evidence type="ECO:0000256" key="3">
    <source>
        <dbReference type="ARBA" id="ARBA00029596"/>
    </source>
</evidence>
<dbReference type="PANTHER" id="PTHR33254:SF4">
    <property type="entry name" value="4-HYDROXY-4-METHYL-2-OXOGLUTARATE ALDOLASE 3-RELATED"/>
    <property type="match status" value="1"/>
</dbReference>
<comment type="cofactor">
    <cofactor evidence="5">
        <name>Mg(2+)</name>
        <dbReference type="ChEBI" id="CHEBI:18420"/>
    </cofactor>
</comment>
<keyword evidence="5" id="KW-0479">Metal-binding</keyword>
<organism evidence="6 7">
    <name type="scientific">Bartonella tribocorum</name>
    <dbReference type="NCBI Taxonomy" id="85701"/>
    <lineage>
        <taxon>Bacteria</taxon>
        <taxon>Pseudomonadati</taxon>
        <taxon>Pseudomonadota</taxon>
        <taxon>Alphaproteobacteria</taxon>
        <taxon>Hyphomicrobiales</taxon>
        <taxon>Bartonellaceae</taxon>
        <taxon>Bartonella</taxon>
    </lineage>
</organism>
<dbReference type="InterPro" id="IPR036704">
    <property type="entry name" value="RraA/RraA-like_sf"/>
</dbReference>
<dbReference type="GO" id="GO:0008168">
    <property type="term" value="F:methyltransferase activity"/>
    <property type="evidence" value="ECO:0007669"/>
    <property type="project" value="UniProtKB-KW"/>
</dbReference>
<dbReference type="OrthoDB" id="9812532at2"/>
<gene>
    <name evidence="6" type="ORF">CEV08_06900</name>
</gene>
<evidence type="ECO:0000256" key="1">
    <source>
        <dbReference type="ARBA" id="ARBA00001968"/>
    </source>
</evidence>
<accession>A0A2M6USH2</accession>
<name>A0A2M6USH2_9HYPH</name>
<feature type="binding site" evidence="5">
    <location>
        <position position="119"/>
    </location>
    <ligand>
        <name>Mg(2+)</name>
        <dbReference type="ChEBI" id="CHEBI:18420"/>
    </ligand>
</feature>
<feature type="binding site" evidence="5">
    <location>
        <position position="118"/>
    </location>
    <ligand>
        <name>substrate</name>
    </ligand>
</feature>
<dbReference type="Pfam" id="PF03737">
    <property type="entry name" value="RraA-like"/>
    <property type="match status" value="1"/>
</dbReference>
<dbReference type="Proteomes" id="UP000230791">
    <property type="component" value="Unassembled WGS sequence"/>
</dbReference>
<dbReference type="EMBL" id="NJPP01000026">
    <property type="protein sequence ID" value="PIT69148.1"/>
    <property type="molecule type" value="Genomic_DNA"/>
</dbReference>
<dbReference type="CDD" id="cd16841">
    <property type="entry name" value="RraA_family"/>
    <property type="match status" value="1"/>
</dbReference>
<evidence type="ECO:0000256" key="4">
    <source>
        <dbReference type="ARBA" id="ARBA00030169"/>
    </source>
</evidence>
<evidence type="ECO:0000313" key="6">
    <source>
        <dbReference type="EMBL" id="PIT69148.1"/>
    </source>
</evidence>
<evidence type="ECO:0000256" key="5">
    <source>
        <dbReference type="PIRSR" id="PIRSR605493-1"/>
    </source>
</evidence>
<dbReference type="AlphaFoldDB" id="A0A2M6USH2"/>
<dbReference type="Gene3D" id="3.50.30.40">
    <property type="entry name" value="Ribonuclease E inhibitor RraA/RraA-like"/>
    <property type="match status" value="1"/>
</dbReference>